<dbReference type="InterPro" id="IPR015433">
    <property type="entry name" value="PI3/4_kinase"/>
</dbReference>
<reference evidence="10" key="1">
    <citation type="submission" date="2021-03" db="EMBL/GenBank/DDBJ databases">
        <title>Comparative genomics and phylogenomic investigation of the class Geoglossomycetes provide insights into ecological specialization and systematics.</title>
        <authorList>
            <person name="Melie T."/>
            <person name="Pirro S."/>
            <person name="Miller A.N."/>
            <person name="Quandt A."/>
        </authorList>
    </citation>
    <scope>NUCLEOTIDE SEQUENCE</scope>
    <source>
        <strain evidence="10">GBOQ0MN5Z8</strain>
    </source>
</reference>
<dbReference type="InterPro" id="IPR018936">
    <property type="entry name" value="PI3/4_kinase_CS"/>
</dbReference>
<dbReference type="GO" id="GO:0005524">
    <property type="term" value="F:ATP binding"/>
    <property type="evidence" value="ECO:0007669"/>
    <property type="project" value="UniProtKB-KW"/>
</dbReference>
<evidence type="ECO:0000256" key="1">
    <source>
        <dbReference type="ARBA" id="ARBA00001686"/>
    </source>
</evidence>
<keyword evidence="11" id="KW-1185">Reference proteome</keyword>
<dbReference type="GO" id="GO:0005886">
    <property type="term" value="C:plasma membrane"/>
    <property type="evidence" value="ECO:0007669"/>
    <property type="project" value="TreeGrafter"/>
</dbReference>
<protein>
    <recommendedName>
        <fullName evidence="3">1-phosphatidylinositol 4-kinase</fullName>
        <ecNumber evidence="3">2.7.1.67</ecNumber>
    </recommendedName>
</protein>
<dbReference type="InterPro" id="IPR011009">
    <property type="entry name" value="Kinase-like_dom_sf"/>
</dbReference>
<evidence type="ECO:0000256" key="6">
    <source>
        <dbReference type="ARBA" id="ARBA00022777"/>
    </source>
</evidence>
<dbReference type="FunFam" id="3.30.1010.10:FF:000014">
    <property type="entry name" value="Phosphatidylinositol 4-kinase STT4"/>
    <property type="match status" value="1"/>
</dbReference>
<organism evidence="10 11">
    <name type="scientific">Glutinoglossum americanum</name>
    <dbReference type="NCBI Taxonomy" id="1670608"/>
    <lineage>
        <taxon>Eukaryota</taxon>
        <taxon>Fungi</taxon>
        <taxon>Dikarya</taxon>
        <taxon>Ascomycota</taxon>
        <taxon>Pezizomycotina</taxon>
        <taxon>Geoglossomycetes</taxon>
        <taxon>Geoglossales</taxon>
        <taxon>Geoglossaceae</taxon>
        <taxon>Glutinoglossum</taxon>
    </lineage>
</organism>
<dbReference type="Gene3D" id="1.10.1070.11">
    <property type="entry name" value="Phosphatidylinositol 3-/4-kinase, catalytic domain"/>
    <property type="match status" value="1"/>
</dbReference>
<dbReference type="PANTHER" id="PTHR10048:SF15">
    <property type="entry name" value="PHOSPHATIDYLINOSITOL 4-KINASE ALPHA"/>
    <property type="match status" value="1"/>
</dbReference>
<dbReference type="FunFam" id="1.25.40.70:FF:000011">
    <property type="entry name" value="Phosphatidylinositol 4-kinase alpha"/>
    <property type="match status" value="1"/>
</dbReference>
<dbReference type="PROSITE" id="PS50290">
    <property type="entry name" value="PI3_4_KINASE_3"/>
    <property type="match status" value="1"/>
</dbReference>
<dbReference type="PROSITE" id="PS00915">
    <property type="entry name" value="PI3_4_KINASE_1"/>
    <property type="match status" value="1"/>
</dbReference>
<evidence type="ECO:0000259" key="8">
    <source>
        <dbReference type="PROSITE" id="PS50290"/>
    </source>
</evidence>
<evidence type="ECO:0000256" key="3">
    <source>
        <dbReference type="ARBA" id="ARBA00012169"/>
    </source>
</evidence>
<dbReference type="GO" id="GO:0048015">
    <property type="term" value="P:phosphatidylinositol-mediated signaling"/>
    <property type="evidence" value="ECO:0007669"/>
    <property type="project" value="TreeGrafter"/>
</dbReference>
<dbReference type="InterPro" id="IPR036940">
    <property type="entry name" value="PI3/4_kinase_cat_sf"/>
</dbReference>
<evidence type="ECO:0000256" key="4">
    <source>
        <dbReference type="ARBA" id="ARBA00022679"/>
    </source>
</evidence>
<dbReference type="InterPro" id="IPR042236">
    <property type="entry name" value="PI3K_accessory_sf"/>
</dbReference>
<evidence type="ECO:0000259" key="9">
    <source>
        <dbReference type="PROSITE" id="PS51545"/>
    </source>
</evidence>
<dbReference type="InterPro" id="IPR000403">
    <property type="entry name" value="PI3/4_kinase_cat_dom"/>
</dbReference>
<dbReference type="Pfam" id="PF00454">
    <property type="entry name" value="PI3_PI4_kinase"/>
    <property type="match status" value="1"/>
</dbReference>
<feature type="domain" description="PI3K/PI4K catalytic" evidence="8">
    <location>
        <begin position="1596"/>
        <end position="1860"/>
    </location>
</feature>
<evidence type="ECO:0000313" key="10">
    <source>
        <dbReference type="EMBL" id="KAH0543523.1"/>
    </source>
</evidence>
<dbReference type="PANTHER" id="PTHR10048">
    <property type="entry name" value="PHOSPHATIDYLINOSITOL KINASE"/>
    <property type="match status" value="1"/>
</dbReference>
<keyword evidence="5" id="KW-0547">Nucleotide-binding</keyword>
<dbReference type="InterPro" id="IPR001263">
    <property type="entry name" value="PI3K_accessory_dom"/>
</dbReference>
<dbReference type="OrthoDB" id="10264149at2759"/>
<dbReference type="EMBL" id="JAGHQL010000031">
    <property type="protein sequence ID" value="KAH0543523.1"/>
    <property type="molecule type" value="Genomic_DNA"/>
</dbReference>
<dbReference type="InterPro" id="IPR045495">
    <property type="entry name" value="PI4K_N"/>
</dbReference>
<dbReference type="Pfam" id="PF19274">
    <property type="entry name" value="PI4K_N"/>
    <property type="match status" value="1"/>
</dbReference>
<evidence type="ECO:0000256" key="2">
    <source>
        <dbReference type="ARBA" id="ARBA00006209"/>
    </source>
</evidence>
<dbReference type="Gene3D" id="3.30.1010.10">
    <property type="entry name" value="Phosphatidylinositol 3-kinase Catalytic Subunit, Chain A, domain 4"/>
    <property type="match status" value="1"/>
</dbReference>
<feature type="domain" description="PIK helical" evidence="9">
    <location>
        <begin position="1319"/>
        <end position="1493"/>
    </location>
</feature>
<dbReference type="InterPro" id="IPR016024">
    <property type="entry name" value="ARM-type_fold"/>
</dbReference>
<dbReference type="SMART" id="SM00146">
    <property type="entry name" value="PI3Kc"/>
    <property type="match status" value="1"/>
</dbReference>
<sequence length="1876" mass="210168">MSLREFEVLLALCKAAPLLETIQSAERLLKQLGPYLPEAHNQVITPSPFLRDIEPSPWEALSYSLTSAVLALGINHPELRDSALSKATDYLENCHYAVTNLPQVQTEESPEADILNIASITVSILGFLDAAASYANFWTASERLYLVERIRKILTEKFLISVEAAFSTIRNAHHTSGRALRDWKRYTKHYAAIGRPLGAMLLQRGFMRLLVSTTSLLIADSSVLREEDILDVLMSGHGIAKTGLSGFEDNDIGTIETLVDIATGEMDLLEDGADYLQLGTAWQQRLAFAVKAYVLTSYVNCVILNEGAADAEVLMSWLEDTMADPIEMADETLASVVLKCMAVLARISPAFASSLSRSLPRFIVRGGLRGQTVAVAANCLAYVLQFLSQDAVITTLYTLGNVLSSGSGEIAPVLGNTLDGIPKPHPAREGFTPYDHQTSGSAISLALSGVEETAAIYGNVVQAIVVISRTCKDDKIMALVQSMLIQKIGKVSPAVDARILTDGVALAVEGGQNEFRSLLKLLMRLGHSGVVQNDAVILGAIMKARNYLSVAICKDSPLHGIYLANLLEAVISKGDVPESGYTGQAEVEFAAREIAQLLPSLALALTTSDLLQEEDVGDELLALCRDAWLNIVVHGFVPKSELGKRYDKELRIMARYLPPLVAEQRADQVESDMDLNIVLRRGMSAQNTAEQKRRLISLLPRNETDIRSLSYPKVIFLTATFLLESLRAESGDCTKLLTYFLDPNFRAGDSGNTMMSIAQEVMKIYIHKSLTGNIQEFCAANVAKQLAVLLTGCCHRIEKVRHAATACVELIISVTPSALCQKSSLFALLELLTLMWTSCLDAETDEYEWRSTFTSPRGKVTVELSDNYEVRRKTLNVFAKNARVWVMRVMDIAPLDVKGLLQTYLSEYEEGDLYGHVSLGRSFALEMGTVVPTTDQRLGAIDHLGDCNINTASDFIAQYTTRQEYRYADTLPDHDQEWLNFMHFNDRPASLLHRPGQDAEDAENILTHLENRTLHRKFVSVGELRDVLRRAAALLCRAKKDECSIVHHLVGIPFAVFTKQSVKLGISLWMGVINENPRMGPGMLVEIAENWENTVRKRIGIFNDKFKHPDPFFVKQEFAPSDKEALLRRQQAAHNLIAPHLRILQFLGSHFNASRLGNPHIQKIFYRLVRITLDGMKHATGHPLAREVRFQIILFSLKVLTYGAGLDAIGSWRLKDQILSAALTWFSFPPRWSFGGNRLQIKAEAHLLADVDAALAQVESIGLRPYGSLKSLRAKQDLLHLLLGNEQNRLIVWLFPLQPAPTHLLPTRSASKNLPDNTVSVLLKTAWIESPALAIQLSRRFQSPKISEDVRWLLLNFPEKAIGEPDALEILLGSSLPTDVSFQLKYLLYWAPVDPVTAATYSLPAYKNHPYIIQYAMRALENHSVDITFFYVPQIVQTLRYDFLGYVERYIIETAKLSRLFAHQIIWNMKANMFRDEETPDPVKPTLEKVMDRLIHSFSEADKDFYEREFSFFNEVTDVSGKLRPYIKRSKPEKKQKIEDELRKIKVEVGVYLPSNPEGVVIGIDRKSGKPLQSHAKAPYMATFRIRKNKSDLVENTEEATESKGRQGPLQDNTIEVWQSAIFKVGDDCRQDVLALQMISAFRGIFNSVGLDVFVYPYRVTATAPGCGVIDVLPNSISRDMLGREAVNGLYDYFTSKYGGEDSVRFQEARNNFVKSMAAYSLISYLLQFKDRHNGNIMIDDAGHILHIDFGFCFDIAPGGIKFERAPFKLTSEMVAVMGHSTTSQPYHWFEELTIKAFLASRQYTEKLVHIVQLMMDSGLPCFIPQTIQHFRERFVLERTEREAADFMRDLIRRSWSSYSTRGYDQFQLLTNGIPY</sequence>
<dbReference type="Proteomes" id="UP000698800">
    <property type="component" value="Unassembled WGS sequence"/>
</dbReference>
<dbReference type="FunFam" id="1.10.1070.11:FF:000022">
    <property type="entry name" value="Phosphatidylinositol 4-kinase stt4"/>
    <property type="match status" value="1"/>
</dbReference>
<dbReference type="PROSITE" id="PS00916">
    <property type="entry name" value="PI3_4_KINASE_2"/>
    <property type="match status" value="1"/>
</dbReference>
<evidence type="ECO:0000313" key="11">
    <source>
        <dbReference type="Proteomes" id="UP000698800"/>
    </source>
</evidence>
<dbReference type="PROSITE" id="PS51545">
    <property type="entry name" value="PIK_HELICAL"/>
    <property type="match status" value="1"/>
</dbReference>
<name>A0A9P8L4Q5_9PEZI</name>
<keyword evidence="7" id="KW-0067">ATP-binding</keyword>
<dbReference type="GO" id="GO:0005737">
    <property type="term" value="C:cytoplasm"/>
    <property type="evidence" value="ECO:0007669"/>
    <property type="project" value="TreeGrafter"/>
</dbReference>
<keyword evidence="4" id="KW-0808">Transferase</keyword>
<comment type="catalytic activity">
    <reaction evidence="1">
        <text>a 1,2-diacyl-sn-glycero-3-phospho-(1D-myo-inositol) + ATP = a 1,2-diacyl-sn-glycero-3-phospho-(1D-myo-inositol 4-phosphate) + ADP + H(+)</text>
        <dbReference type="Rhea" id="RHEA:19877"/>
        <dbReference type="ChEBI" id="CHEBI:15378"/>
        <dbReference type="ChEBI" id="CHEBI:30616"/>
        <dbReference type="ChEBI" id="CHEBI:57880"/>
        <dbReference type="ChEBI" id="CHEBI:58178"/>
        <dbReference type="ChEBI" id="CHEBI:456216"/>
        <dbReference type="EC" id="2.7.1.67"/>
    </reaction>
</comment>
<dbReference type="EC" id="2.7.1.67" evidence="3"/>
<keyword evidence="6" id="KW-0418">Kinase</keyword>
<dbReference type="GO" id="GO:0004430">
    <property type="term" value="F:1-phosphatidylinositol 4-kinase activity"/>
    <property type="evidence" value="ECO:0007669"/>
    <property type="project" value="UniProtKB-EC"/>
</dbReference>
<proteinExistence type="inferred from homology"/>
<dbReference type="SMART" id="SM00145">
    <property type="entry name" value="PI3Ka"/>
    <property type="match status" value="1"/>
</dbReference>
<comment type="similarity">
    <text evidence="2">Belongs to the PI3/PI4-kinase family. Type III PI4K subfamily.</text>
</comment>
<accession>A0A9P8L4Q5</accession>
<dbReference type="Gene3D" id="1.25.40.70">
    <property type="entry name" value="Phosphatidylinositol 3-kinase, accessory domain (PIK)"/>
    <property type="match status" value="1"/>
</dbReference>
<evidence type="ECO:0000256" key="5">
    <source>
        <dbReference type="ARBA" id="ARBA00022741"/>
    </source>
</evidence>
<dbReference type="SUPFAM" id="SSF48371">
    <property type="entry name" value="ARM repeat"/>
    <property type="match status" value="1"/>
</dbReference>
<comment type="caution">
    <text evidence="10">The sequence shown here is derived from an EMBL/GenBank/DDBJ whole genome shotgun (WGS) entry which is preliminary data.</text>
</comment>
<dbReference type="CDD" id="cd05167">
    <property type="entry name" value="PI4Kc_III_alpha"/>
    <property type="match status" value="1"/>
</dbReference>
<dbReference type="GO" id="GO:0046854">
    <property type="term" value="P:phosphatidylinositol phosphate biosynthetic process"/>
    <property type="evidence" value="ECO:0007669"/>
    <property type="project" value="InterPro"/>
</dbReference>
<dbReference type="SUPFAM" id="SSF56112">
    <property type="entry name" value="Protein kinase-like (PK-like)"/>
    <property type="match status" value="1"/>
</dbReference>
<dbReference type="Pfam" id="PF00613">
    <property type="entry name" value="PI3Ka"/>
    <property type="match status" value="1"/>
</dbReference>
<gene>
    <name evidence="10" type="ORF">FGG08_002191</name>
</gene>
<evidence type="ECO:0000256" key="7">
    <source>
        <dbReference type="ARBA" id="ARBA00022840"/>
    </source>
</evidence>